<dbReference type="EMBL" id="RDQZ01000047">
    <property type="protein sequence ID" value="RXH05724.1"/>
    <property type="molecule type" value="Genomic_DNA"/>
</dbReference>
<keyword evidence="1" id="KW-0540">Nuclease</keyword>
<dbReference type="GO" id="GO:0003676">
    <property type="term" value="F:nucleic acid binding"/>
    <property type="evidence" value="ECO:0007669"/>
    <property type="project" value="InterPro"/>
</dbReference>
<evidence type="ECO:0000256" key="5">
    <source>
        <dbReference type="ARBA" id="ARBA00023157"/>
    </source>
</evidence>
<accession>A0AAE5X8U2</accession>
<evidence type="ECO:0000256" key="6">
    <source>
        <dbReference type="ARBA" id="ARBA00023180"/>
    </source>
</evidence>
<dbReference type="InterPro" id="IPR008947">
    <property type="entry name" value="PLipase_C/P1_nuclease_dom_sf"/>
</dbReference>
<evidence type="ECO:0000313" key="8">
    <source>
        <dbReference type="EMBL" id="RXH05724.1"/>
    </source>
</evidence>
<evidence type="ECO:0000313" key="9">
    <source>
        <dbReference type="Proteomes" id="UP000288972"/>
    </source>
</evidence>
<sequence length="297" mass="32005">MRFLEVAVTKLRVLLPACITILAGSTSTALAWGQLGHSVIAELAQRHLTPAATTKLKDLIGETSLASISNWADDYKFTAEGKNTYRWHFVDIDVARATYDSALDCNEANNQGTCIVRGLPEAIAVLKDTSRSKDDRLRALKLVVHLAGDLEQPLHASERDGDQGGNKLHVILRAKRSDGTSYTRASTFHSMWDDSLIDLQAYSWGSYADAIDGASLPAVEPAPYDEARIAAWANDTHALGIRAYQLLPQGAPEQNDAGHPIELGAEYAAAVKSDLDGELAKGAARLKAILEDALGDS</sequence>
<evidence type="ECO:0000256" key="4">
    <source>
        <dbReference type="ARBA" id="ARBA00022801"/>
    </source>
</evidence>
<proteinExistence type="predicted"/>
<keyword evidence="6" id="KW-0325">Glycoprotein</keyword>
<dbReference type="CDD" id="cd11010">
    <property type="entry name" value="S1-P1_nuclease"/>
    <property type="match status" value="1"/>
</dbReference>
<dbReference type="Proteomes" id="UP000290401">
    <property type="component" value="Unassembled WGS sequence"/>
</dbReference>
<keyword evidence="10" id="KW-1185">Reference proteome</keyword>
<organism evidence="7 9">
    <name type="scientific">Bradyrhizobium guangzhouense</name>
    <dbReference type="NCBI Taxonomy" id="1325095"/>
    <lineage>
        <taxon>Bacteria</taxon>
        <taxon>Pseudomonadati</taxon>
        <taxon>Pseudomonadota</taxon>
        <taxon>Alphaproteobacteria</taxon>
        <taxon>Hyphomicrobiales</taxon>
        <taxon>Nitrobacteraceae</taxon>
        <taxon>Bradyrhizobium</taxon>
    </lineage>
</organism>
<keyword evidence="4" id="KW-0378">Hydrolase</keyword>
<name>A0AAE5X8U2_9BRAD</name>
<evidence type="ECO:0000256" key="3">
    <source>
        <dbReference type="ARBA" id="ARBA00022759"/>
    </source>
</evidence>
<keyword evidence="7" id="KW-0614">Plasmid</keyword>
<reference evidence="8 10" key="2">
    <citation type="submission" date="2018-10" db="EMBL/GenBank/DDBJ databases">
        <title>Bradyrhizobium sp. nov., effective nodules isolated from peanut in China.</title>
        <authorList>
            <person name="Li Y."/>
        </authorList>
    </citation>
    <scope>NUCLEOTIDE SEQUENCE [LARGE SCALE GENOMIC DNA]</scope>
    <source>
        <strain evidence="8 10">CCBAU 53426</strain>
    </source>
</reference>
<keyword evidence="5" id="KW-1015">Disulfide bond</keyword>
<dbReference type="GO" id="GO:0004519">
    <property type="term" value="F:endonuclease activity"/>
    <property type="evidence" value="ECO:0007669"/>
    <property type="project" value="UniProtKB-KW"/>
</dbReference>
<dbReference type="KEGG" id="bgz:XH91_36620"/>
<evidence type="ECO:0000313" key="10">
    <source>
        <dbReference type="Proteomes" id="UP000290401"/>
    </source>
</evidence>
<protein>
    <recommendedName>
        <fullName evidence="11">Endonuclease</fullName>
    </recommendedName>
</protein>
<dbReference type="PANTHER" id="PTHR33146:SF26">
    <property type="entry name" value="ENDONUCLEASE 4"/>
    <property type="match status" value="1"/>
</dbReference>
<dbReference type="GO" id="GO:0016788">
    <property type="term" value="F:hydrolase activity, acting on ester bonds"/>
    <property type="evidence" value="ECO:0007669"/>
    <property type="project" value="InterPro"/>
</dbReference>
<evidence type="ECO:0008006" key="11">
    <source>
        <dbReference type="Google" id="ProtNLM"/>
    </source>
</evidence>
<dbReference type="EMBL" id="CP030054">
    <property type="protein sequence ID" value="QAU50824.1"/>
    <property type="molecule type" value="Genomic_DNA"/>
</dbReference>
<dbReference type="GO" id="GO:0046872">
    <property type="term" value="F:metal ion binding"/>
    <property type="evidence" value="ECO:0007669"/>
    <property type="project" value="UniProtKB-KW"/>
</dbReference>
<dbReference type="Proteomes" id="UP000288972">
    <property type="component" value="Plasmid unnamed1"/>
</dbReference>
<dbReference type="GO" id="GO:0006308">
    <property type="term" value="P:DNA catabolic process"/>
    <property type="evidence" value="ECO:0007669"/>
    <property type="project" value="InterPro"/>
</dbReference>
<keyword evidence="2" id="KW-0479">Metal-binding</keyword>
<dbReference type="AlphaFoldDB" id="A0AAE5X8U2"/>
<dbReference type="PANTHER" id="PTHR33146">
    <property type="entry name" value="ENDONUCLEASE 4"/>
    <property type="match status" value="1"/>
</dbReference>
<gene>
    <name evidence="8" type="ORF">EAS56_35205</name>
    <name evidence="7" type="ORF">XH91_36620</name>
</gene>
<dbReference type="SUPFAM" id="SSF48537">
    <property type="entry name" value="Phospholipase C/P1 nuclease"/>
    <property type="match status" value="1"/>
</dbReference>
<evidence type="ECO:0000256" key="2">
    <source>
        <dbReference type="ARBA" id="ARBA00022723"/>
    </source>
</evidence>
<evidence type="ECO:0000256" key="1">
    <source>
        <dbReference type="ARBA" id="ARBA00022722"/>
    </source>
</evidence>
<keyword evidence="3" id="KW-0255">Endonuclease</keyword>
<evidence type="ECO:0000313" key="7">
    <source>
        <dbReference type="EMBL" id="QAU50824.1"/>
    </source>
</evidence>
<dbReference type="Pfam" id="PF02265">
    <property type="entry name" value="S1-P1_nuclease"/>
    <property type="match status" value="1"/>
</dbReference>
<dbReference type="Gene3D" id="1.10.575.10">
    <property type="entry name" value="P1 Nuclease"/>
    <property type="match status" value="1"/>
</dbReference>
<reference evidence="7 9" key="1">
    <citation type="submission" date="2018-06" db="EMBL/GenBank/DDBJ databases">
        <title>Comparative genomics of rhizobia nodulating Arachis hypogaea in China.</title>
        <authorList>
            <person name="Li Y."/>
        </authorList>
    </citation>
    <scope>NUCLEOTIDE SEQUENCE [LARGE SCALE GENOMIC DNA]</scope>
    <source>
        <strain evidence="7 9">CCBAU 51670</strain>
        <plasmid evidence="7 9">unnamed1</plasmid>
    </source>
</reference>
<geneLocation type="plasmid" evidence="7 9">
    <name>unnamed1</name>
</geneLocation>
<dbReference type="InterPro" id="IPR003154">
    <property type="entry name" value="S1/P1nuclease"/>
</dbReference>